<evidence type="ECO:0000313" key="9">
    <source>
        <dbReference type="EMBL" id="SEO17798.1"/>
    </source>
</evidence>
<dbReference type="InterPro" id="IPR029098">
    <property type="entry name" value="Acetyltransf_C"/>
</dbReference>
<dbReference type="Pfam" id="PF00132">
    <property type="entry name" value="Hexapep"/>
    <property type="match status" value="1"/>
</dbReference>
<evidence type="ECO:0000259" key="8">
    <source>
        <dbReference type="Pfam" id="PF13720"/>
    </source>
</evidence>
<dbReference type="PANTHER" id="PTHR43480">
    <property type="entry name" value="ACYL-[ACYL-CARRIER-PROTEIN]--UDP-N-ACETYLGLUCOSAMINE O-ACYLTRANSFERASE"/>
    <property type="match status" value="1"/>
</dbReference>
<reference evidence="9 10" key="1">
    <citation type="submission" date="2016-10" db="EMBL/GenBank/DDBJ databases">
        <authorList>
            <person name="de Groot N.N."/>
        </authorList>
    </citation>
    <scope>NUCLEOTIDE SEQUENCE [LARGE SCALE GENOMIC DNA]</scope>
    <source>
        <strain evidence="9 10">DSM 8512</strain>
    </source>
</reference>
<comment type="subcellular location">
    <subcellularLocation>
        <location evidence="7">Cytoplasm</location>
    </subcellularLocation>
</comment>
<dbReference type="InterPro" id="IPR001451">
    <property type="entry name" value="Hexapep"/>
</dbReference>
<dbReference type="Proteomes" id="UP000199054">
    <property type="component" value="Unassembled WGS sequence"/>
</dbReference>
<keyword evidence="4 7" id="KW-0677">Repeat</keyword>
<dbReference type="GO" id="GO:0016020">
    <property type="term" value="C:membrane"/>
    <property type="evidence" value="ECO:0007669"/>
    <property type="project" value="GOC"/>
</dbReference>
<dbReference type="SUPFAM" id="SSF51161">
    <property type="entry name" value="Trimeric LpxA-like enzymes"/>
    <property type="match status" value="1"/>
</dbReference>
<keyword evidence="6 7" id="KW-0012">Acyltransferase</keyword>
<dbReference type="InterPro" id="IPR018357">
    <property type="entry name" value="Hexapep_transf_CS"/>
</dbReference>
<dbReference type="RefSeq" id="WP_090616693.1">
    <property type="nucleotide sequence ID" value="NZ_CP067124.1"/>
</dbReference>
<dbReference type="PROSITE" id="PS00101">
    <property type="entry name" value="HEXAPEP_TRANSFERASES"/>
    <property type="match status" value="2"/>
</dbReference>
<dbReference type="PANTHER" id="PTHR43480:SF1">
    <property type="entry name" value="ACYL-[ACYL-CARRIER-PROTEIN]--UDP-N-ACETYLGLUCOSAMINE O-ACYLTRANSFERASE, MITOCHONDRIAL-RELATED"/>
    <property type="match status" value="1"/>
</dbReference>
<dbReference type="GO" id="GO:0005737">
    <property type="term" value="C:cytoplasm"/>
    <property type="evidence" value="ECO:0007669"/>
    <property type="project" value="UniProtKB-SubCell"/>
</dbReference>
<keyword evidence="7" id="KW-0963">Cytoplasm</keyword>
<dbReference type="Gene3D" id="2.160.10.10">
    <property type="entry name" value="Hexapeptide repeat proteins"/>
    <property type="match status" value="1"/>
</dbReference>
<comment type="similarity">
    <text evidence="7">Belongs to the transferase hexapeptide repeat family. LpxA subfamily.</text>
</comment>
<comment type="subunit">
    <text evidence="7">Homotrimer.</text>
</comment>
<accession>A0A1H8MKN6</accession>
<keyword evidence="5 7" id="KW-0443">Lipid metabolism</keyword>
<name>A0A1H8MKN6_9RHOB</name>
<dbReference type="GO" id="GO:0009245">
    <property type="term" value="P:lipid A biosynthetic process"/>
    <property type="evidence" value="ECO:0007669"/>
    <property type="project" value="UniProtKB-UniRule"/>
</dbReference>
<sequence length="262" mass="27264">MTDSRIHPSAVIEPGAQIGAGVEIGPFCVVGAQVSLAAGVVLKSHVVVTGETVVGPDTVIFPFASIGEIPQDLKFRGERARLEIGARNRIREYVTMNPGTEGGGGVTRVGDDGLFMAGAHVAHDCQIGNKVILVNNASVAGHCILEDEVIVGGLSGVHQFVRIGRGAMIGAVTMVTADVIPYGLVQGPRGHLDGLNLVGLKRRGAGRAEIAALRDLLHALGGGSFRDTARSRAGDEVSPMERDVLDFILGPSERSFLAPKPA</sequence>
<evidence type="ECO:0000313" key="10">
    <source>
        <dbReference type="Proteomes" id="UP000199054"/>
    </source>
</evidence>
<keyword evidence="1 7" id="KW-0444">Lipid biosynthesis</keyword>
<dbReference type="UniPathway" id="UPA00359">
    <property type="reaction ID" value="UER00477"/>
</dbReference>
<evidence type="ECO:0000256" key="5">
    <source>
        <dbReference type="ARBA" id="ARBA00023098"/>
    </source>
</evidence>
<protein>
    <recommendedName>
        <fullName evidence="7">Acyl-[acyl-carrier-protein]--UDP-N-acetylglucosamine O-acyltransferase</fullName>
        <shortName evidence="7">UDP-N-acetylglucosamine acyltransferase</shortName>
        <ecNumber evidence="7">2.3.1.129</ecNumber>
    </recommendedName>
</protein>
<dbReference type="EMBL" id="FODE01000041">
    <property type="protein sequence ID" value="SEO17798.1"/>
    <property type="molecule type" value="Genomic_DNA"/>
</dbReference>
<evidence type="ECO:0000256" key="1">
    <source>
        <dbReference type="ARBA" id="ARBA00022516"/>
    </source>
</evidence>
<comment type="function">
    <text evidence="7">Involved in the biosynthesis of lipid A, a phosphorylated glycolipid that anchors the lipopolysaccharide to the outer membrane of the cell.</text>
</comment>
<dbReference type="EC" id="2.3.1.129" evidence="7"/>
<comment type="catalytic activity">
    <reaction evidence="7">
        <text>a (3R)-hydroxyacyl-[ACP] + UDP-N-acetyl-alpha-D-glucosamine = a UDP-3-O-[(3R)-3-hydroxyacyl]-N-acetyl-alpha-D-glucosamine + holo-[ACP]</text>
        <dbReference type="Rhea" id="RHEA:67812"/>
        <dbReference type="Rhea" id="RHEA-COMP:9685"/>
        <dbReference type="Rhea" id="RHEA-COMP:9945"/>
        <dbReference type="ChEBI" id="CHEBI:57705"/>
        <dbReference type="ChEBI" id="CHEBI:64479"/>
        <dbReference type="ChEBI" id="CHEBI:78827"/>
        <dbReference type="ChEBI" id="CHEBI:173225"/>
        <dbReference type="EC" id="2.3.1.129"/>
    </reaction>
</comment>
<dbReference type="CDD" id="cd03351">
    <property type="entry name" value="LbH_UDP-GlcNAc_AT"/>
    <property type="match status" value="1"/>
</dbReference>
<gene>
    <name evidence="7" type="primary">lpxA</name>
    <name evidence="9" type="ORF">SAMN04489859_104127</name>
</gene>
<organism evidence="9 10">
    <name type="scientific">Paracoccus alcaliphilus</name>
    <dbReference type="NCBI Taxonomy" id="34002"/>
    <lineage>
        <taxon>Bacteria</taxon>
        <taxon>Pseudomonadati</taxon>
        <taxon>Pseudomonadota</taxon>
        <taxon>Alphaproteobacteria</taxon>
        <taxon>Rhodobacterales</taxon>
        <taxon>Paracoccaceae</taxon>
        <taxon>Paracoccus</taxon>
    </lineage>
</organism>
<feature type="domain" description="UDP N-acetylglucosamine O-acyltransferase C-terminal" evidence="8">
    <location>
        <begin position="178"/>
        <end position="250"/>
    </location>
</feature>
<proteinExistence type="inferred from homology"/>
<evidence type="ECO:0000256" key="4">
    <source>
        <dbReference type="ARBA" id="ARBA00022737"/>
    </source>
</evidence>
<dbReference type="OrthoDB" id="9807278at2"/>
<dbReference type="GO" id="GO:0008780">
    <property type="term" value="F:acyl-[acyl-carrier-protein]-UDP-N-acetylglucosamine O-acyltransferase activity"/>
    <property type="evidence" value="ECO:0007669"/>
    <property type="project" value="UniProtKB-UniRule"/>
</dbReference>
<dbReference type="PIRSF" id="PIRSF000456">
    <property type="entry name" value="UDP-GlcNAc_acltr"/>
    <property type="match status" value="1"/>
</dbReference>
<evidence type="ECO:0000256" key="2">
    <source>
        <dbReference type="ARBA" id="ARBA00022556"/>
    </source>
</evidence>
<dbReference type="InterPro" id="IPR010137">
    <property type="entry name" value="Lipid_A_LpxA"/>
</dbReference>
<keyword evidence="2 7" id="KW-0441">Lipid A biosynthesis</keyword>
<keyword evidence="3 7" id="KW-0808">Transferase</keyword>
<dbReference type="STRING" id="34002.SAMN04489859_104127"/>
<dbReference type="AlphaFoldDB" id="A0A1H8MKN6"/>
<comment type="pathway">
    <text evidence="7">Glycolipid biosynthesis; lipid IV(A) biosynthesis; lipid IV(A) from (3R)-3-hydroxytetradecanoyl-[acyl-carrier-protein] and UDP-N-acetyl-alpha-D-glucosamine: step 1/6.</text>
</comment>
<dbReference type="Pfam" id="PF13720">
    <property type="entry name" value="Acetyltransf_11"/>
    <property type="match status" value="1"/>
</dbReference>
<evidence type="ECO:0000256" key="6">
    <source>
        <dbReference type="ARBA" id="ARBA00023315"/>
    </source>
</evidence>
<dbReference type="InterPro" id="IPR011004">
    <property type="entry name" value="Trimer_LpxA-like_sf"/>
</dbReference>
<evidence type="ECO:0000256" key="3">
    <source>
        <dbReference type="ARBA" id="ARBA00022679"/>
    </source>
</evidence>
<evidence type="ECO:0000256" key="7">
    <source>
        <dbReference type="HAMAP-Rule" id="MF_00387"/>
    </source>
</evidence>
<dbReference type="HAMAP" id="MF_00387">
    <property type="entry name" value="LpxA"/>
    <property type="match status" value="1"/>
</dbReference>
<dbReference type="NCBIfam" id="TIGR01852">
    <property type="entry name" value="lipid_A_lpxA"/>
    <property type="match status" value="1"/>
</dbReference>
<keyword evidence="10" id="KW-1185">Reference proteome</keyword>
<dbReference type="NCBIfam" id="NF003657">
    <property type="entry name" value="PRK05289.1"/>
    <property type="match status" value="1"/>
</dbReference>